<evidence type="ECO:0000256" key="2">
    <source>
        <dbReference type="ARBA" id="ARBA00022747"/>
    </source>
</evidence>
<dbReference type="GO" id="GO:0003677">
    <property type="term" value="F:DNA binding"/>
    <property type="evidence" value="ECO:0007669"/>
    <property type="project" value="InterPro"/>
</dbReference>
<dbReference type="GO" id="GO:0009036">
    <property type="term" value="F:type II site-specific deoxyribonuclease activity"/>
    <property type="evidence" value="ECO:0007669"/>
    <property type="project" value="InterPro"/>
</dbReference>
<reference evidence="7 10" key="1">
    <citation type="submission" date="2019-11" db="EMBL/GenBank/DDBJ databases">
        <title>Erwinia sp. nov., isolated from feces of birds in Tibet plateau of China.</title>
        <authorList>
            <person name="Ge Y."/>
        </authorList>
    </citation>
    <scope>NUCLEOTIDE SEQUENCE [LARGE SCALE GENOMIC DNA]</scope>
    <source>
        <strain evidence="7 10">J316</strain>
    </source>
</reference>
<keyword evidence="1" id="KW-0540">Nuclease</keyword>
<evidence type="ECO:0000256" key="6">
    <source>
        <dbReference type="ARBA" id="ARBA00093790"/>
    </source>
</evidence>
<keyword evidence="3 8" id="KW-0255">Endonuclease</keyword>
<dbReference type="AlphaFoldDB" id="A0A6I6EFB3"/>
<dbReference type="EMBL" id="CP046509">
    <property type="protein sequence ID" value="QGU86585.1"/>
    <property type="molecule type" value="Genomic_DNA"/>
</dbReference>
<evidence type="ECO:0000256" key="5">
    <source>
        <dbReference type="ARBA" id="ARBA00093760"/>
    </source>
</evidence>
<keyword evidence="10" id="KW-1185">Reference proteome</keyword>
<sequence>MDVECENLVRSEFKDCIERTLARLQRDPTSMPFHEALLSREAIFWSRFERSFSTSFGQRVIEKISADIARYSGARNVTTQKQTLVTLSASQFSAIENNIHTARSNTLGHSPNWNAEVENIFSMHSGGMRETQRVISDLYFERDGQANYFSIKTVKPNIDQTAEAKRDLLKLKLADSSANVYFGLYYNPFGEGRELYRWTPPMKIFNFHRDPCVLIGRDYWDTLGGRGTYDAVLEIAQSVSEELQHKVRQYGIDSL</sequence>
<gene>
    <name evidence="7" type="ORF">GK011_16160</name>
    <name evidence="8" type="ORF">GN242_04845</name>
</gene>
<dbReference type="Proteomes" id="UP000480164">
    <property type="component" value="Unassembled WGS sequence"/>
</dbReference>
<dbReference type="KEGG" id="erwi:GN242_04845"/>
<comment type="catalytic activity">
    <reaction evidence="5">
        <text>Endonucleolytic cleavage of DNA to give specific double-stranded fragments with terminal 5'-phosphates.</text>
        <dbReference type="EC" id="3.1.21.4"/>
    </reaction>
</comment>
<evidence type="ECO:0000313" key="8">
    <source>
        <dbReference type="EMBL" id="QGU86585.1"/>
    </source>
</evidence>
<dbReference type="InterPro" id="IPR019045">
    <property type="entry name" value="Restrct_endonuc_II_HinfI"/>
</dbReference>
<protein>
    <recommendedName>
        <fullName evidence="6">type II site-specific deoxyribonuclease</fullName>
        <ecNumber evidence="6">3.1.21.4</ecNumber>
    </recommendedName>
</protein>
<dbReference type="Proteomes" id="UP000424752">
    <property type="component" value="Chromosome"/>
</dbReference>
<evidence type="ECO:0000313" key="10">
    <source>
        <dbReference type="Proteomes" id="UP000480164"/>
    </source>
</evidence>
<organism evidence="8 9">
    <name type="scientific">Erwinia sorbitola</name>
    <dbReference type="NCBI Taxonomy" id="2681984"/>
    <lineage>
        <taxon>Bacteria</taxon>
        <taxon>Pseudomonadati</taxon>
        <taxon>Pseudomonadota</taxon>
        <taxon>Gammaproteobacteria</taxon>
        <taxon>Enterobacterales</taxon>
        <taxon>Erwiniaceae</taxon>
        <taxon>Erwinia</taxon>
    </lineage>
</organism>
<name>A0A6I6EFB3_9GAMM</name>
<evidence type="ECO:0000256" key="3">
    <source>
        <dbReference type="ARBA" id="ARBA00022759"/>
    </source>
</evidence>
<keyword evidence="4" id="KW-0378">Hydrolase</keyword>
<dbReference type="EMBL" id="WLZX01000007">
    <property type="protein sequence ID" value="MTD28472.1"/>
    <property type="molecule type" value="Genomic_DNA"/>
</dbReference>
<evidence type="ECO:0000256" key="4">
    <source>
        <dbReference type="ARBA" id="ARBA00022801"/>
    </source>
</evidence>
<proteinExistence type="predicted"/>
<accession>A0A6L6GV12</accession>
<dbReference type="GO" id="GO:0009307">
    <property type="term" value="P:DNA restriction-modification system"/>
    <property type="evidence" value="ECO:0007669"/>
    <property type="project" value="InterPro"/>
</dbReference>
<evidence type="ECO:0000256" key="1">
    <source>
        <dbReference type="ARBA" id="ARBA00022722"/>
    </source>
</evidence>
<evidence type="ECO:0000313" key="7">
    <source>
        <dbReference type="EMBL" id="MTD28472.1"/>
    </source>
</evidence>
<dbReference type="RefSeq" id="WP_154753730.1">
    <property type="nucleotide sequence ID" value="NZ_CP046509.1"/>
</dbReference>
<dbReference type="REBASE" id="350386">
    <property type="entry name" value="EspJ780ORF4850P"/>
</dbReference>
<keyword evidence="2" id="KW-0680">Restriction system</keyword>
<evidence type="ECO:0000313" key="9">
    <source>
        <dbReference type="Proteomes" id="UP000424752"/>
    </source>
</evidence>
<accession>A0A6I6EFB3</accession>
<dbReference type="EC" id="3.1.21.4" evidence="6"/>
<dbReference type="Pfam" id="PF09520">
    <property type="entry name" value="RE_TdeIII"/>
    <property type="match status" value="1"/>
</dbReference>
<reference evidence="8 9" key="2">
    <citation type="submission" date="2019-12" db="EMBL/GenBank/DDBJ databases">
        <title>Erwinia sp. nov., isolated from droppings of birds in the Qinghai-Tiebt plateau of China.</title>
        <authorList>
            <person name="Ge Y."/>
        </authorList>
    </citation>
    <scope>NUCLEOTIDE SEQUENCE [LARGE SCALE GENOMIC DNA]</scope>
    <source>
        <strain evidence="8 9">J780</strain>
    </source>
</reference>